<evidence type="ECO:0008006" key="8">
    <source>
        <dbReference type="Google" id="ProtNLM"/>
    </source>
</evidence>
<comment type="subcellular location">
    <subcellularLocation>
        <location evidence="1">Mitochondrion</location>
    </subcellularLocation>
</comment>
<evidence type="ECO:0000256" key="5">
    <source>
        <dbReference type="SAM" id="MobiDB-lite"/>
    </source>
</evidence>
<evidence type="ECO:0000256" key="3">
    <source>
        <dbReference type="ARBA" id="ARBA00022946"/>
    </source>
</evidence>
<gene>
    <name evidence="6" type="ORF">NLJ89_g6299</name>
</gene>
<accession>A0A9W8JYX1</accession>
<dbReference type="Proteomes" id="UP001148786">
    <property type="component" value="Unassembled WGS sequence"/>
</dbReference>
<protein>
    <recommendedName>
        <fullName evidence="8">ATP11-domain-containing protein</fullName>
    </recommendedName>
</protein>
<sequence>MNTQLLSTSLRFTSRLVSRRCLSRPHIQRAIASQALGYRAKYAVKLRQKAEEAGLSVSDLVKKAEAEKAERRKAEAEKLKAAAAKFKNEKLTESSAPSSQGEKASSVSTGERKDAAPFRALSSILNLPRLLSTPHTPEQISALWTAYHASRSGGTGRGFVCATIPLKMYKTMENSGRAYPSFVVPVPRVQQHEQSREDGKWVVGADESDPAVQKPKSDDNQNVAHEFYYLQWDFHDAPPIPTPSEDLFAKPVQTPEKGENPPTATILFTPLQEYKIRGSFATPYLVLTLYTDLSATHGLVLLRGEITPSSGAGSGSADRYMLTQEDSQLLTMALQKFYLWNEDPKQDDDLSGKTLLRTFHERPQEFKWEDLIRFSNLTI</sequence>
<dbReference type="GO" id="GO:0033615">
    <property type="term" value="P:mitochondrial proton-transporting ATP synthase complex assembly"/>
    <property type="evidence" value="ECO:0007669"/>
    <property type="project" value="TreeGrafter"/>
</dbReference>
<feature type="region of interest" description="Disordered" evidence="5">
    <location>
        <begin position="87"/>
        <end position="112"/>
    </location>
</feature>
<dbReference type="GO" id="GO:0005739">
    <property type="term" value="C:mitochondrion"/>
    <property type="evidence" value="ECO:0007669"/>
    <property type="project" value="UniProtKB-SubCell"/>
</dbReference>
<dbReference type="PANTHER" id="PTHR13126">
    <property type="entry name" value="CHAPERONE ATP11"/>
    <property type="match status" value="1"/>
</dbReference>
<proteinExistence type="inferred from homology"/>
<reference evidence="6" key="1">
    <citation type="submission" date="2022-07" db="EMBL/GenBank/DDBJ databases">
        <title>Genome Sequence of Agrocybe chaxingu.</title>
        <authorList>
            <person name="Buettner E."/>
        </authorList>
    </citation>
    <scope>NUCLEOTIDE SEQUENCE</scope>
    <source>
        <strain evidence="6">MP-N11</strain>
    </source>
</reference>
<feature type="compositionally biased region" description="Polar residues" evidence="5">
    <location>
        <begin position="93"/>
        <end position="109"/>
    </location>
</feature>
<evidence type="ECO:0000313" key="7">
    <source>
        <dbReference type="Proteomes" id="UP001148786"/>
    </source>
</evidence>
<dbReference type="EMBL" id="JANKHO010000658">
    <property type="protein sequence ID" value="KAJ3507451.1"/>
    <property type="molecule type" value="Genomic_DNA"/>
</dbReference>
<dbReference type="InterPro" id="IPR010591">
    <property type="entry name" value="ATP11"/>
</dbReference>
<keyword evidence="3" id="KW-0809">Transit peptide</keyword>
<keyword evidence="4" id="KW-0496">Mitochondrion</keyword>
<evidence type="ECO:0000256" key="4">
    <source>
        <dbReference type="ARBA" id="ARBA00023128"/>
    </source>
</evidence>
<dbReference type="OrthoDB" id="16535at2759"/>
<comment type="similarity">
    <text evidence="2">Belongs to the ATP11 family.</text>
</comment>
<evidence type="ECO:0000256" key="2">
    <source>
        <dbReference type="ARBA" id="ARBA00009116"/>
    </source>
</evidence>
<comment type="caution">
    <text evidence="6">The sequence shown here is derived from an EMBL/GenBank/DDBJ whole genome shotgun (WGS) entry which is preliminary data.</text>
</comment>
<name>A0A9W8JYX1_9AGAR</name>
<evidence type="ECO:0000256" key="1">
    <source>
        <dbReference type="ARBA" id="ARBA00004173"/>
    </source>
</evidence>
<keyword evidence="7" id="KW-1185">Reference proteome</keyword>
<dbReference type="PANTHER" id="PTHR13126:SF0">
    <property type="entry name" value="ATP SYNTHASE MITOCHONDRIAL F1 COMPLEX ASSEMBLY FACTOR 1"/>
    <property type="match status" value="1"/>
</dbReference>
<evidence type="ECO:0000313" key="6">
    <source>
        <dbReference type="EMBL" id="KAJ3507451.1"/>
    </source>
</evidence>
<dbReference type="Pfam" id="PF06644">
    <property type="entry name" value="ATP11"/>
    <property type="match status" value="1"/>
</dbReference>
<organism evidence="6 7">
    <name type="scientific">Agrocybe chaxingu</name>
    <dbReference type="NCBI Taxonomy" id="84603"/>
    <lineage>
        <taxon>Eukaryota</taxon>
        <taxon>Fungi</taxon>
        <taxon>Dikarya</taxon>
        <taxon>Basidiomycota</taxon>
        <taxon>Agaricomycotina</taxon>
        <taxon>Agaricomycetes</taxon>
        <taxon>Agaricomycetidae</taxon>
        <taxon>Agaricales</taxon>
        <taxon>Agaricineae</taxon>
        <taxon>Strophariaceae</taxon>
        <taxon>Agrocybe</taxon>
    </lineage>
</organism>
<dbReference type="AlphaFoldDB" id="A0A9W8JYX1"/>